<reference evidence="1 2" key="1">
    <citation type="submission" date="2015-11" db="EMBL/GenBank/DDBJ databases">
        <title>Butyribacter intestini gen. nov., sp. nov., a butyric acid-producing bacterium of the family Lachnospiraceae isolated from the human faeces.</title>
        <authorList>
            <person name="Zou Y."/>
            <person name="Xue W."/>
            <person name="Luo G."/>
            <person name="Lv M."/>
        </authorList>
    </citation>
    <scope>NUCLEOTIDE SEQUENCE [LARGE SCALE GENOMIC DNA]</scope>
    <source>
        <strain evidence="1 2">ACET-33324</strain>
    </source>
</reference>
<gene>
    <name evidence="1" type="ORF">ASU35_10420</name>
</gene>
<organism evidence="1 2">
    <name type="scientific">Acetivibrio ethanolgignens</name>
    <dbReference type="NCBI Taxonomy" id="290052"/>
    <lineage>
        <taxon>Bacteria</taxon>
        <taxon>Bacillati</taxon>
        <taxon>Bacillota</taxon>
        <taxon>Clostridia</taxon>
        <taxon>Eubacteriales</taxon>
        <taxon>Oscillospiraceae</taxon>
        <taxon>Acetivibrio</taxon>
    </lineage>
</organism>
<name>A0A0V8QFB8_9FIRM</name>
<dbReference type="AlphaFoldDB" id="A0A0V8QFB8"/>
<keyword evidence="2" id="KW-1185">Reference proteome</keyword>
<accession>A0A0V8QFB8</accession>
<comment type="caution">
    <text evidence="1">The sequence shown here is derived from an EMBL/GenBank/DDBJ whole genome shotgun (WGS) entry which is preliminary data.</text>
</comment>
<evidence type="ECO:0000313" key="1">
    <source>
        <dbReference type="EMBL" id="KSV59162.1"/>
    </source>
</evidence>
<protein>
    <submittedName>
        <fullName evidence="1">Uncharacterized protein</fullName>
    </submittedName>
</protein>
<dbReference type="RefSeq" id="WP_058352633.1">
    <property type="nucleotide sequence ID" value="NZ_CABMMD010000152.1"/>
</dbReference>
<sequence>MTENRVQIKTVKFVLSIPVDLSIKDKKEFNKAIADAHSDEFFEDVLGPNVDAELLAEAREKVYELWCGKYKDTDVSVGRGDDLLFKPSYADPDKLVEKILLDECELLWSLVPEHRRC</sequence>
<proteinExistence type="predicted"/>
<evidence type="ECO:0000313" key="2">
    <source>
        <dbReference type="Proteomes" id="UP000054874"/>
    </source>
</evidence>
<dbReference type="STRING" id="290052.ASU35_10420"/>
<dbReference type="EMBL" id="LNAM01000152">
    <property type="protein sequence ID" value="KSV59162.1"/>
    <property type="molecule type" value="Genomic_DNA"/>
</dbReference>
<dbReference type="Proteomes" id="UP000054874">
    <property type="component" value="Unassembled WGS sequence"/>
</dbReference>